<dbReference type="RefSeq" id="WP_379751471.1">
    <property type="nucleotide sequence ID" value="NZ_JBHTCP010000052.1"/>
</dbReference>
<feature type="chain" id="PRO_5047422433" evidence="2">
    <location>
        <begin position="23"/>
        <end position="186"/>
    </location>
</feature>
<reference evidence="4" key="1">
    <citation type="journal article" date="2019" name="Int. J. Syst. Evol. Microbiol.">
        <title>The Global Catalogue of Microorganisms (GCM) 10K type strain sequencing project: providing services to taxonomists for standard genome sequencing and annotation.</title>
        <authorList>
            <consortium name="The Broad Institute Genomics Platform"/>
            <consortium name="The Broad Institute Genome Sequencing Center for Infectious Disease"/>
            <person name="Wu L."/>
            <person name="Ma J."/>
        </authorList>
    </citation>
    <scope>NUCLEOTIDE SEQUENCE [LARGE SCALE GENOMIC DNA]</scope>
    <source>
        <strain evidence="4">NBRC 106396</strain>
    </source>
</reference>
<keyword evidence="1" id="KW-0472">Membrane</keyword>
<keyword evidence="4" id="KW-1185">Reference proteome</keyword>
<feature type="signal peptide" evidence="2">
    <location>
        <begin position="1"/>
        <end position="22"/>
    </location>
</feature>
<comment type="caution">
    <text evidence="3">The sequence shown here is derived from an EMBL/GenBank/DDBJ whole genome shotgun (WGS) entry which is preliminary data.</text>
</comment>
<evidence type="ECO:0000256" key="2">
    <source>
        <dbReference type="SAM" id="SignalP"/>
    </source>
</evidence>
<evidence type="ECO:0000313" key="4">
    <source>
        <dbReference type="Proteomes" id="UP001596549"/>
    </source>
</evidence>
<keyword evidence="1" id="KW-1133">Transmembrane helix</keyword>
<gene>
    <name evidence="3" type="ORF">ACFQPF_17735</name>
</gene>
<accession>A0ABW2NXY4</accession>
<feature type="transmembrane region" description="Helical" evidence="1">
    <location>
        <begin position="163"/>
        <end position="182"/>
    </location>
</feature>
<name>A0ABW2NXY4_9BACL</name>
<protein>
    <submittedName>
        <fullName evidence="3">Uncharacterized protein</fullName>
    </submittedName>
</protein>
<sequence>MRYVKTVLFVVILFLTSVNEAAATKWVQLEPEKVIERADVIVMGTYDISAAPNQDDIFAGFPFNIERVYKGEVKTPVIAGMDAYDIGIVKEVQGSGGKYLLFLEEGEVDFLVPVAGQNGMVELKNNKVVEYEGMDGAQLYEEILKKEYKEAENRTIKDDFTAYNWWLIAFFAGAVFLFLRYLKRRA</sequence>
<evidence type="ECO:0000256" key="1">
    <source>
        <dbReference type="SAM" id="Phobius"/>
    </source>
</evidence>
<keyword evidence="2" id="KW-0732">Signal</keyword>
<proteinExistence type="predicted"/>
<organism evidence="3 4">
    <name type="scientific">Fictibacillus iocasae</name>
    <dbReference type="NCBI Taxonomy" id="2715437"/>
    <lineage>
        <taxon>Bacteria</taxon>
        <taxon>Bacillati</taxon>
        <taxon>Bacillota</taxon>
        <taxon>Bacilli</taxon>
        <taxon>Bacillales</taxon>
        <taxon>Fictibacillaceae</taxon>
        <taxon>Fictibacillus</taxon>
    </lineage>
</organism>
<evidence type="ECO:0000313" key="3">
    <source>
        <dbReference type="EMBL" id="MFC7373486.1"/>
    </source>
</evidence>
<dbReference type="Proteomes" id="UP001596549">
    <property type="component" value="Unassembled WGS sequence"/>
</dbReference>
<dbReference type="EMBL" id="JBHTCP010000052">
    <property type="protein sequence ID" value="MFC7373486.1"/>
    <property type="molecule type" value="Genomic_DNA"/>
</dbReference>
<keyword evidence="1" id="KW-0812">Transmembrane</keyword>